<feature type="region of interest" description="Disordered" evidence="1">
    <location>
        <begin position="678"/>
        <end position="758"/>
    </location>
</feature>
<proteinExistence type="predicted"/>
<protein>
    <submittedName>
        <fullName evidence="2">Uncharacterized protein</fullName>
    </submittedName>
</protein>
<accession>A0A7W5YUP4</accession>
<feature type="compositionally biased region" description="Pro residues" evidence="1">
    <location>
        <begin position="394"/>
        <end position="407"/>
    </location>
</feature>
<feature type="region of interest" description="Disordered" evidence="1">
    <location>
        <begin position="386"/>
        <end position="412"/>
    </location>
</feature>
<feature type="region of interest" description="Disordered" evidence="1">
    <location>
        <begin position="1"/>
        <end position="23"/>
    </location>
</feature>
<sequence length="772" mass="84515">MSTLLSGSPGVSPATSCSELGPDPAAARAHAAETYARLVPLLAQQLRVRLSPDGGRNFPAGKHSRPLAPIRPQLPNRPSTISTYDADGKSQVLFLDFDVALAALPHAQALAHVDEHAAAATALLEKCGGRAISTVSPSGGRHVIVRWAVPLPFDELLRLTRALAVRFPTLDAQPMAGRQGQIRPPGALHKIHRGQLTGYMTLTMPIEQAEEILRRPCGATVWIALQQELTAELAHLDTAAPGAPATWTGSATASEAGRTCPDCQAVVDIPLDIDGHPWLPRASGPRSLRPEAERLAQLGNWEALGAPSASQPRLGLLNSMAAAGYRLSQLHQRMQEGTWAGLARLLNSRRNGGPRTDQEQEHVLRWDWQKAVAGVAWRRHVRNCNTSQNNLSTAPPPPPGSPTPPQPEQEDARNNQGLRLYNVDSLFQEKEVHDQNRWGIRTIAPQLADERVLNHWQEILQWRTCIWLAEQDGERTAAWGRAAPFIRLLLRAMVVAARMDGSTQPAFGCRALSQMTGADYTVVARHLKRLREEDDPLIELVEAGRGKAADRYRLRVPDSYRDQSRWIRWRGGLIDVLHPALHMLGPVVALVLEALSTAPTGATAVAHTARVSRSAGSQALRLLATYNLAVRDGEGWVRGPADLDAIAIELGGDIDAAERRDRYREHRRIWHAIVESWEQEATEPERPERVVTAEPHSAGDAPWPQEPTPESEPEEAFDATAPAVPTGPDYVVVPSSRGRRRKSWPDVVPGRTRPEDHGELLMLFEPAGVPPD</sequence>
<reference evidence="2 3" key="1">
    <citation type="submission" date="2020-08" db="EMBL/GenBank/DDBJ databases">
        <title>Sequencing the genomes of 1000 actinobacteria strains.</title>
        <authorList>
            <person name="Klenk H.-P."/>
        </authorList>
    </citation>
    <scope>NUCLEOTIDE SEQUENCE [LARGE SCALE GENOMIC DNA]</scope>
    <source>
        <strain evidence="2 3">DSM 44320</strain>
    </source>
</reference>
<dbReference type="GeneID" id="95395775"/>
<comment type="caution">
    <text evidence="2">The sequence shown here is derived from an EMBL/GenBank/DDBJ whole genome shotgun (WGS) entry which is preliminary data.</text>
</comment>
<evidence type="ECO:0000313" key="2">
    <source>
        <dbReference type="EMBL" id="MBB3733854.1"/>
    </source>
</evidence>
<evidence type="ECO:0000313" key="3">
    <source>
        <dbReference type="Proteomes" id="UP000579945"/>
    </source>
</evidence>
<keyword evidence="3" id="KW-1185">Reference proteome</keyword>
<organism evidence="2 3">
    <name type="scientific">Nonomuraea dietziae</name>
    <dbReference type="NCBI Taxonomy" id="65515"/>
    <lineage>
        <taxon>Bacteria</taxon>
        <taxon>Bacillati</taxon>
        <taxon>Actinomycetota</taxon>
        <taxon>Actinomycetes</taxon>
        <taxon>Streptosporangiales</taxon>
        <taxon>Streptosporangiaceae</taxon>
        <taxon>Nonomuraea</taxon>
    </lineage>
</organism>
<dbReference type="AlphaFoldDB" id="A0A7W5YUP4"/>
<gene>
    <name evidence="2" type="ORF">FHR33_009807</name>
</gene>
<name>A0A7W5YUP4_9ACTN</name>
<feature type="region of interest" description="Disordered" evidence="1">
    <location>
        <begin position="54"/>
        <end position="78"/>
    </location>
</feature>
<dbReference type="Proteomes" id="UP000579945">
    <property type="component" value="Unassembled WGS sequence"/>
</dbReference>
<dbReference type="RefSeq" id="WP_183662609.1">
    <property type="nucleotide sequence ID" value="NZ_JACIBV010000003.1"/>
</dbReference>
<dbReference type="EMBL" id="JACIBV010000003">
    <property type="protein sequence ID" value="MBB3733854.1"/>
    <property type="molecule type" value="Genomic_DNA"/>
</dbReference>
<evidence type="ECO:0000256" key="1">
    <source>
        <dbReference type="SAM" id="MobiDB-lite"/>
    </source>
</evidence>